<organism evidence="2 3">
    <name type="scientific">Flavisolibacter ginsenosidimutans</name>
    <dbReference type="NCBI Taxonomy" id="661481"/>
    <lineage>
        <taxon>Bacteria</taxon>
        <taxon>Pseudomonadati</taxon>
        <taxon>Bacteroidota</taxon>
        <taxon>Chitinophagia</taxon>
        <taxon>Chitinophagales</taxon>
        <taxon>Chitinophagaceae</taxon>
        <taxon>Flavisolibacter</taxon>
    </lineage>
</organism>
<dbReference type="PANTHER" id="PTHR43739">
    <property type="entry name" value="XYLOGLUCANASE (EUROFUNG)"/>
    <property type="match status" value="1"/>
</dbReference>
<dbReference type="GO" id="GO:0016787">
    <property type="term" value="F:hydrolase activity"/>
    <property type="evidence" value="ECO:0007669"/>
    <property type="project" value="UniProtKB-KW"/>
</dbReference>
<proteinExistence type="predicted"/>
<reference evidence="2 3" key="1">
    <citation type="journal article" date="2015" name="Int. J. Syst. Evol. Microbiol.">
        <title>Flavisolibacter ginsenosidimutans sp. nov., with ginsenoside-converting activity isolated from soil used for cultivating ginseng.</title>
        <authorList>
            <person name="Zhao Y."/>
            <person name="Liu Q."/>
            <person name="Kang M.S."/>
            <person name="Jin F."/>
            <person name="Yu H."/>
            <person name="Im W.T."/>
        </authorList>
    </citation>
    <scope>NUCLEOTIDE SEQUENCE [LARGE SCALE GENOMIC DNA]</scope>
    <source>
        <strain evidence="2 3">Gsoil 636</strain>
    </source>
</reference>
<dbReference type="CDD" id="cd15482">
    <property type="entry name" value="Sialidase_non-viral"/>
    <property type="match status" value="2"/>
</dbReference>
<keyword evidence="2" id="KW-0378">Hydrolase</keyword>
<gene>
    <name evidence="2" type="ORF">FSB75_19935</name>
</gene>
<dbReference type="AlphaFoldDB" id="A0A5B8UPB7"/>
<dbReference type="KEGG" id="fgg:FSB75_19935"/>
<feature type="region of interest" description="Disordered" evidence="1">
    <location>
        <begin position="545"/>
        <end position="571"/>
    </location>
</feature>
<dbReference type="Gene3D" id="2.130.10.10">
    <property type="entry name" value="YVTN repeat-like/Quinoprotein amine dehydrogenase"/>
    <property type="match status" value="4"/>
</dbReference>
<dbReference type="GO" id="GO:0010411">
    <property type="term" value="P:xyloglucan metabolic process"/>
    <property type="evidence" value="ECO:0007669"/>
    <property type="project" value="TreeGrafter"/>
</dbReference>
<accession>A0A5B8UPB7</accession>
<dbReference type="Gene3D" id="2.60.40.4070">
    <property type="match status" value="1"/>
</dbReference>
<evidence type="ECO:0000256" key="1">
    <source>
        <dbReference type="SAM" id="MobiDB-lite"/>
    </source>
</evidence>
<sequence>MILFIPLISLIQVQTSSTKLHIMKRKLPAFSQVATGLLFVLSSNLFAQSNISSATFGMLEARWLGPGTMSGRITDIKGVNADGKTLYIGTAGGGVWKSTNAGASFKPIFDKYCQSIGAIAIDQKNPKVVYCGTGESNMRNSVSIGAGLYKSTDAGDNWTKIGLDNTEHIAKVLLDPSNSNIVYVAVPGPLWSDSKERGLYKSTDGGTTWNKILYINEKAGCADVEIDPTNTNIVYASTWEFRRTPYSFNSGGNGSGFYKSTDGGKTWKEITKGLPSKPFGRIAFTLAPSAPQNLLAIVESNNTGLYISSDGGESWKQQSATLNVTARPFYFSTIEVDPADPKRVYRPSFGFSYSSDGGYSFADASGDGGWVHSDMHALWINPNNTNQLYVGTDGGVYMSLDRGATWRFLDNLPVGQFYHVAYDKQKPYRIYGGLQDNGSWMAPSQTPGGLGNGDWKAVYGGDGFWTQPDLIDPNIAYAESQGGNAGRIDLRTLQSVTIKPQAEGDEKLRWNWNTPIVVGAKNPANLYMGAQFLFKSTDKGSNWTRISPDLTTNDKKKQAQEESGGLTADNTSAENHTTIFTVAESPLDEKNIWVGTDDGNLQVTWDGGKTWTNLAKNYAAAGIPSQTWVSSIEPSRFDKNTVFATFDNHMYGDIKTYVAKSTDGGKTWKAFASSEFTGFAHKIKQDIKNKELLFLGTEMGLFASTDGGANWFRMKNHIPEYALVRDIQIHPTTNDLLLATHGRGIIVVDDISPIRLMTPAVADKDVYLLPMKNVPLATGLGAGGFPSTGGWNGGNPAQLPAIQYYLKERPNSGDLKVEILDNKGQLVQTLTPGKRKGINKVVWNLRATPPKVAAGGTKMDPAGFSSPMVLPGTYTVRLKVGEKEYTEPITVVHDSTNKNFTMTDRIAQYKAAQDALKLYTTLTGNIEEVSKKQADLKRWIALSKNEESKKVLKAYNDSLEALRSTMLATKQKSIFADEEQLRERVSELYSTIVGQEAKPSNLQVKRIDVLEKQRTKVVEKHDELKKKFDAPVKAIVDKEGLNNAAS</sequence>
<evidence type="ECO:0000313" key="3">
    <source>
        <dbReference type="Proteomes" id="UP000321204"/>
    </source>
</evidence>
<dbReference type="EMBL" id="CP042433">
    <property type="protein sequence ID" value="QEC58079.1"/>
    <property type="molecule type" value="Genomic_DNA"/>
</dbReference>
<dbReference type="PANTHER" id="PTHR43739:SF5">
    <property type="entry name" value="EXO-ALPHA-SIALIDASE"/>
    <property type="match status" value="1"/>
</dbReference>
<dbReference type="InterPro" id="IPR052025">
    <property type="entry name" value="Xyloglucanase_GH74"/>
</dbReference>
<dbReference type="OrthoDB" id="9757809at2"/>
<name>A0A5B8UPB7_9BACT</name>
<dbReference type="InterPro" id="IPR015943">
    <property type="entry name" value="WD40/YVTN_repeat-like_dom_sf"/>
</dbReference>
<dbReference type="InterPro" id="IPR036278">
    <property type="entry name" value="Sialidase_sf"/>
</dbReference>
<keyword evidence="3" id="KW-1185">Reference proteome</keyword>
<evidence type="ECO:0000313" key="2">
    <source>
        <dbReference type="EMBL" id="QEC58079.1"/>
    </source>
</evidence>
<dbReference type="SUPFAM" id="SSF50939">
    <property type="entry name" value="Sialidases"/>
    <property type="match status" value="2"/>
</dbReference>
<protein>
    <submittedName>
        <fullName evidence="2">Glycosyl hydrolase</fullName>
    </submittedName>
</protein>
<dbReference type="Proteomes" id="UP000321204">
    <property type="component" value="Chromosome"/>
</dbReference>